<dbReference type="InterPro" id="IPR016940">
    <property type="entry name" value="ComGC"/>
</dbReference>
<protein>
    <recommendedName>
        <fullName evidence="10">ComG operon protein 3</fullName>
    </recommendedName>
</protein>
<gene>
    <name evidence="11" type="ORF">HNP81_000693</name>
</gene>
<proteinExistence type="inferred from homology"/>
<evidence type="ECO:0000313" key="11">
    <source>
        <dbReference type="EMBL" id="MBA9025410.1"/>
    </source>
</evidence>
<organism evidence="11 12">
    <name type="scientific">Peribacillus huizhouensis</name>
    <dbReference type="NCBI Taxonomy" id="1501239"/>
    <lineage>
        <taxon>Bacteria</taxon>
        <taxon>Bacillati</taxon>
        <taxon>Bacillota</taxon>
        <taxon>Bacilli</taxon>
        <taxon>Bacillales</taxon>
        <taxon>Bacillaceae</taxon>
        <taxon>Peribacillus</taxon>
    </lineage>
</organism>
<keyword evidence="3 10" id="KW-1003">Cell membrane</keyword>
<dbReference type="SUPFAM" id="SSF54523">
    <property type="entry name" value="Pili subunits"/>
    <property type="match status" value="1"/>
</dbReference>
<dbReference type="PROSITE" id="PS00409">
    <property type="entry name" value="PROKAR_NTER_METHYL"/>
    <property type="match status" value="1"/>
</dbReference>
<keyword evidence="8 10" id="KW-0178">Competence</keyword>
<evidence type="ECO:0000256" key="7">
    <source>
        <dbReference type="ARBA" id="ARBA00023136"/>
    </source>
</evidence>
<dbReference type="PIRSF" id="PIRSF029928">
    <property type="entry name" value="Late_competence_ComGC"/>
    <property type="match status" value="1"/>
</dbReference>
<dbReference type="Pfam" id="PF07963">
    <property type="entry name" value="N_methyl"/>
    <property type="match status" value="1"/>
</dbReference>
<evidence type="ECO:0000256" key="3">
    <source>
        <dbReference type="ARBA" id="ARBA00022475"/>
    </source>
</evidence>
<dbReference type="InterPro" id="IPR012902">
    <property type="entry name" value="N_methyl_site"/>
</dbReference>
<keyword evidence="7 10" id="KW-0472">Membrane</keyword>
<dbReference type="NCBIfam" id="NF040999">
    <property type="entry name" value="pilin_ComGC"/>
    <property type="match status" value="1"/>
</dbReference>
<dbReference type="PRINTS" id="PR00813">
    <property type="entry name" value="BCTERIALGSPG"/>
</dbReference>
<evidence type="ECO:0000256" key="6">
    <source>
        <dbReference type="ARBA" id="ARBA00022989"/>
    </source>
</evidence>
<evidence type="ECO:0000256" key="10">
    <source>
        <dbReference type="PIRNR" id="PIRNR029928"/>
    </source>
</evidence>
<comment type="caution">
    <text evidence="11">The sequence shown here is derived from an EMBL/GenBank/DDBJ whole genome shotgun (WGS) entry which is preliminary data.</text>
</comment>
<accession>A0ABR6CLH5</accession>
<keyword evidence="4" id="KW-0488">Methylation</keyword>
<feature type="transmembrane region" description="Helical" evidence="10">
    <location>
        <begin position="6"/>
        <end position="30"/>
    </location>
</feature>
<dbReference type="RefSeq" id="WP_182501562.1">
    <property type="nucleotide sequence ID" value="NZ_JACJHX010000002.1"/>
</dbReference>
<evidence type="ECO:0000256" key="4">
    <source>
        <dbReference type="ARBA" id="ARBA00022481"/>
    </source>
</evidence>
<sequence length="104" mass="11627">MNEKGFTLIEMLIVLFVISILLIITIPNILKNQNSIQSKGCDAYVKMAQSQVQAYQIDHNTLPNSLAELKDEGYLKETYCKKEGDIVMNTDGEVSLVTGSKDEE</sequence>
<dbReference type="InterPro" id="IPR045584">
    <property type="entry name" value="Pilin-like"/>
</dbReference>
<comment type="subunit">
    <text evidence="10">Homodimer.</text>
</comment>
<dbReference type="PANTHER" id="PTHR30093:SF2">
    <property type="entry name" value="TYPE II SECRETION SYSTEM PROTEIN H"/>
    <property type="match status" value="1"/>
</dbReference>
<evidence type="ECO:0000256" key="5">
    <source>
        <dbReference type="ARBA" id="ARBA00022692"/>
    </source>
</evidence>
<reference evidence="11 12" key="1">
    <citation type="submission" date="2020-08" db="EMBL/GenBank/DDBJ databases">
        <title>Genomic Encyclopedia of Type Strains, Phase IV (KMG-IV): sequencing the most valuable type-strain genomes for metagenomic binning, comparative biology and taxonomic classification.</title>
        <authorList>
            <person name="Goeker M."/>
        </authorList>
    </citation>
    <scope>NUCLEOTIDE SEQUENCE [LARGE SCALE GENOMIC DNA]</scope>
    <source>
        <strain evidence="11 12">DSM 105481</strain>
    </source>
</reference>
<dbReference type="Gene3D" id="3.30.700.10">
    <property type="entry name" value="Glycoprotein, Type 4 Pilin"/>
    <property type="match status" value="1"/>
</dbReference>
<keyword evidence="12" id="KW-1185">Reference proteome</keyword>
<keyword evidence="5 10" id="KW-0812">Transmembrane</keyword>
<evidence type="ECO:0000256" key="1">
    <source>
        <dbReference type="ARBA" id="ARBA00004162"/>
    </source>
</evidence>
<dbReference type="NCBIfam" id="TIGR02532">
    <property type="entry name" value="IV_pilin_GFxxxE"/>
    <property type="match status" value="1"/>
</dbReference>
<dbReference type="InterPro" id="IPR000983">
    <property type="entry name" value="Bac_GSPG_pilin"/>
</dbReference>
<comment type="subcellular location">
    <subcellularLocation>
        <location evidence="1">Cell membrane</location>
        <topology evidence="1">Single-pass membrane protein</topology>
    </subcellularLocation>
    <subcellularLocation>
        <location evidence="2">Cell surface</location>
    </subcellularLocation>
</comment>
<keyword evidence="10" id="KW-0813">Transport</keyword>
<keyword evidence="6 10" id="KW-1133">Transmembrane helix</keyword>
<dbReference type="EMBL" id="JACJHX010000002">
    <property type="protein sequence ID" value="MBA9025410.1"/>
    <property type="molecule type" value="Genomic_DNA"/>
</dbReference>
<evidence type="ECO:0000313" key="12">
    <source>
        <dbReference type="Proteomes" id="UP000626697"/>
    </source>
</evidence>
<comment type="function">
    <text evidence="10">Required for transformation and DNA binding.</text>
</comment>
<evidence type="ECO:0000256" key="9">
    <source>
        <dbReference type="ARBA" id="ARBA00043982"/>
    </source>
</evidence>
<evidence type="ECO:0000256" key="2">
    <source>
        <dbReference type="ARBA" id="ARBA00004241"/>
    </source>
</evidence>
<name>A0ABR6CLH5_9BACI</name>
<comment type="similarity">
    <text evidence="9 10">Belongs to the ComGC family.</text>
</comment>
<dbReference type="Proteomes" id="UP000626697">
    <property type="component" value="Unassembled WGS sequence"/>
</dbReference>
<dbReference type="PANTHER" id="PTHR30093">
    <property type="entry name" value="GENERAL SECRETION PATHWAY PROTEIN G"/>
    <property type="match status" value="1"/>
</dbReference>
<evidence type="ECO:0000256" key="8">
    <source>
        <dbReference type="ARBA" id="ARBA00023287"/>
    </source>
</evidence>